<organism evidence="4 5">
    <name type="scientific">Klebsormidium nitens</name>
    <name type="common">Green alga</name>
    <name type="synonym">Ulothrix nitens</name>
    <dbReference type="NCBI Taxonomy" id="105231"/>
    <lineage>
        <taxon>Eukaryota</taxon>
        <taxon>Viridiplantae</taxon>
        <taxon>Streptophyta</taxon>
        <taxon>Klebsormidiophyceae</taxon>
        <taxon>Klebsormidiales</taxon>
        <taxon>Klebsormidiaceae</taxon>
        <taxon>Klebsormidium</taxon>
    </lineage>
</organism>
<dbReference type="Pfam" id="PF00008">
    <property type="entry name" value="EGF"/>
    <property type="match status" value="1"/>
</dbReference>
<dbReference type="EMBL" id="DF237306">
    <property type="protein sequence ID" value="GAQ87505.1"/>
    <property type="molecule type" value="Genomic_DNA"/>
</dbReference>
<comment type="caution">
    <text evidence="1">Lacks conserved residue(s) required for the propagation of feature annotation.</text>
</comment>
<keyword evidence="2" id="KW-0472">Membrane</keyword>
<sequence>MTCRALSEPDAASRWLSRGRPRVLVSADANGTSALCNPPCLNGGVGALIANGTCTCTCPAPDINAVGSSFYTGLQCETPAVLCDSTGYYCANGGQCPATWQPGGACTCPDPFYGPQCQFVGVQCGTVSCQNGGRCGADVNNQPTCVCLAGYTGSDCSEFNVTSYFSAVRSNYNGTGPMYRRHRHHTHWYYIFIGVVGGCALCCVLFVATCLILRRRAAARVPKSMKRESLANQDTAVQMSPHHFAPANGV</sequence>
<accession>A0A1Y1I948</accession>
<feature type="domain" description="EGF-like" evidence="3">
    <location>
        <begin position="79"/>
        <end position="118"/>
    </location>
</feature>
<dbReference type="PROSITE" id="PS00022">
    <property type="entry name" value="EGF_1"/>
    <property type="match status" value="2"/>
</dbReference>
<gene>
    <name evidence="4" type="ORF">KFL_003570140</name>
</gene>
<proteinExistence type="predicted"/>
<dbReference type="AlphaFoldDB" id="A0A1Y1I948"/>
<reference evidence="4 5" key="1">
    <citation type="journal article" date="2014" name="Nat. Commun.">
        <title>Klebsormidium flaccidum genome reveals primary factors for plant terrestrial adaptation.</title>
        <authorList>
            <person name="Hori K."/>
            <person name="Maruyama F."/>
            <person name="Fujisawa T."/>
            <person name="Togashi T."/>
            <person name="Yamamoto N."/>
            <person name="Seo M."/>
            <person name="Sato S."/>
            <person name="Yamada T."/>
            <person name="Mori H."/>
            <person name="Tajima N."/>
            <person name="Moriyama T."/>
            <person name="Ikeuchi M."/>
            <person name="Watanabe M."/>
            <person name="Wada H."/>
            <person name="Kobayashi K."/>
            <person name="Saito M."/>
            <person name="Masuda T."/>
            <person name="Sasaki-Sekimoto Y."/>
            <person name="Mashiguchi K."/>
            <person name="Awai K."/>
            <person name="Shimojima M."/>
            <person name="Masuda S."/>
            <person name="Iwai M."/>
            <person name="Nobusawa T."/>
            <person name="Narise T."/>
            <person name="Kondo S."/>
            <person name="Saito H."/>
            <person name="Sato R."/>
            <person name="Murakawa M."/>
            <person name="Ihara Y."/>
            <person name="Oshima-Yamada Y."/>
            <person name="Ohtaka K."/>
            <person name="Satoh M."/>
            <person name="Sonobe K."/>
            <person name="Ishii M."/>
            <person name="Ohtani R."/>
            <person name="Kanamori-Sato M."/>
            <person name="Honoki R."/>
            <person name="Miyazaki D."/>
            <person name="Mochizuki H."/>
            <person name="Umetsu J."/>
            <person name="Higashi K."/>
            <person name="Shibata D."/>
            <person name="Kamiya Y."/>
            <person name="Sato N."/>
            <person name="Nakamura Y."/>
            <person name="Tabata S."/>
            <person name="Ida S."/>
            <person name="Kurokawa K."/>
            <person name="Ohta H."/>
        </authorList>
    </citation>
    <scope>NUCLEOTIDE SEQUENCE [LARGE SCALE GENOMIC DNA]</scope>
    <source>
        <strain evidence="4 5">NIES-2285</strain>
    </source>
</reference>
<name>A0A1Y1I948_KLENI</name>
<dbReference type="PANTHER" id="PTHR24044:SF417">
    <property type="entry name" value="WEARY, ISOFORM B"/>
    <property type="match status" value="1"/>
</dbReference>
<protein>
    <recommendedName>
        <fullName evidence="3">EGF-like domain-containing protein</fullName>
    </recommendedName>
</protein>
<feature type="disulfide bond" evidence="1">
    <location>
        <begin position="147"/>
        <end position="156"/>
    </location>
</feature>
<feature type="domain" description="EGF-like" evidence="3">
    <location>
        <begin position="120"/>
        <end position="157"/>
    </location>
</feature>
<evidence type="ECO:0000256" key="1">
    <source>
        <dbReference type="PROSITE-ProRule" id="PRU00076"/>
    </source>
</evidence>
<dbReference type="PANTHER" id="PTHR24044">
    <property type="entry name" value="NOTCH LIGAND FAMILY MEMBER"/>
    <property type="match status" value="1"/>
</dbReference>
<dbReference type="PROSITE" id="PS50026">
    <property type="entry name" value="EGF_3"/>
    <property type="match status" value="2"/>
</dbReference>
<feature type="disulfide bond" evidence="1">
    <location>
        <begin position="108"/>
        <end position="117"/>
    </location>
</feature>
<keyword evidence="5" id="KW-1185">Reference proteome</keyword>
<dbReference type="STRING" id="105231.A0A1Y1I948"/>
<keyword evidence="1" id="KW-0245">EGF-like domain</keyword>
<dbReference type="OMA" id="ICEEIVH"/>
<dbReference type="Proteomes" id="UP000054558">
    <property type="component" value="Unassembled WGS sequence"/>
</dbReference>
<dbReference type="SMART" id="SM00181">
    <property type="entry name" value="EGF"/>
    <property type="match status" value="3"/>
</dbReference>
<keyword evidence="1" id="KW-1015">Disulfide bond</keyword>
<feature type="transmembrane region" description="Helical" evidence="2">
    <location>
        <begin position="188"/>
        <end position="213"/>
    </location>
</feature>
<dbReference type="InterPro" id="IPR000742">
    <property type="entry name" value="EGF"/>
</dbReference>
<evidence type="ECO:0000256" key="2">
    <source>
        <dbReference type="SAM" id="Phobius"/>
    </source>
</evidence>
<dbReference type="PROSITE" id="PS01186">
    <property type="entry name" value="EGF_2"/>
    <property type="match status" value="2"/>
</dbReference>
<dbReference type="OrthoDB" id="10045365at2759"/>
<keyword evidence="2" id="KW-1133">Transmembrane helix</keyword>
<dbReference type="SUPFAM" id="SSF57196">
    <property type="entry name" value="EGF/Laminin"/>
    <property type="match status" value="1"/>
</dbReference>
<dbReference type="InterPro" id="IPR050906">
    <property type="entry name" value="Notch_signaling"/>
</dbReference>
<dbReference type="Gene3D" id="2.10.25.10">
    <property type="entry name" value="Laminin"/>
    <property type="match status" value="1"/>
</dbReference>
<evidence type="ECO:0000313" key="5">
    <source>
        <dbReference type="Proteomes" id="UP000054558"/>
    </source>
</evidence>
<keyword evidence="2" id="KW-0812">Transmembrane</keyword>
<evidence type="ECO:0000313" key="4">
    <source>
        <dbReference type="EMBL" id="GAQ87505.1"/>
    </source>
</evidence>
<evidence type="ECO:0000259" key="3">
    <source>
        <dbReference type="PROSITE" id="PS50026"/>
    </source>
</evidence>